<dbReference type="InterPro" id="IPR021109">
    <property type="entry name" value="Peptidase_aspartic_dom_sf"/>
</dbReference>
<protein>
    <submittedName>
        <fullName evidence="4">Aspartic protease</fullName>
    </submittedName>
</protein>
<feature type="compositionally biased region" description="Polar residues" evidence="1">
    <location>
        <begin position="560"/>
        <end position="588"/>
    </location>
</feature>
<reference evidence="4 5" key="1">
    <citation type="submission" date="2020-01" db="EMBL/GenBank/DDBJ databases">
        <title>Aspergillus terreus IFO 6365 whole genome shotgun sequence.</title>
        <authorList>
            <person name="Kanamasa S."/>
            <person name="Takahashi H."/>
        </authorList>
    </citation>
    <scope>NUCLEOTIDE SEQUENCE [LARGE SCALE GENOMIC DNA]</scope>
    <source>
        <strain evidence="4 5">IFO 6365</strain>
    </source>
</reference>
<dbReference type="EMBL" id="BLJY01000010">
    <property type="protein sequence ID" value="GFF19290.1"/>
    <property type="molecule type" value="Genomic_DNA"/>
</dbReference>
<keyword evidence="2" id="KW-0472">Membrane</keyword>
<name>A0A5M3Z8Z4_ASPTE</name>
<dbReference type="VEuPathDB" id="FungiDB:ATEG_08025"/>
<dbReference type="AlphaFoldDB" id="A0A5M3Z8Z4"/>
<feature type="transmembrane region" description="Helical" evidence="2">
    <location>
        <begin position="478"/>
        <end position="499"/>
    </location>
</feature>
<dbReference type="GO" id="GO:0008233">
    <property type="term" value="F:peptidase activity"/>
    <property type="evidence" value="ECO:0007669"/>
    <property type="project" value="UniProtKB-KW"/>
</dbReference>
<accession>A0A5M3Z8Z4</accession>
<keyword evidence="5" id="KW-1185">Reference proteome</keyword>
<dbReference type="Gene3D" id="2.40.70.10">
    <property type="entry name" value="Acid Proteases"/>
    <property type="match status" value="2"/>
</dbReference>
<keyword evidence="4" id="KW-0378">Hydrolase</keyword>
<dbReference type="SUPFAM" id="SSF50630">
    <property type="entry name" value="Acid proteases"/>
    <property type="match status" value="1"/>
</dbReference>
<proteinExistence type="predicted"/>
<dbReference type="Pfam" id="PF00026">
    <property type="entry name" value="Asp"/>
    <property type="match status" value="1"/>
</dbReference>
<gene>
    <name evidence="4" type="ORF">ATEIFO6365_0010006300</name>
</gene>
<evidence type="ECO:0000313" key="5">
    <source>
        <dbReference type="Proteomes" id="UP000452235"/>
    </source>
</evidence>
<dbReference type="OrthoDB" id="4074350at2759"/>
<feature type="region of interest" description="Disordered" evidence="1">
    <location>
        <begin position="560"/>
        <end position="594"/>
    </location>
</feature>
<sequence>MKGSWLYAISLLCSLCINYVHAQALIAPWGMSWSSQKFGPDGPWNAVSVRIGGNKSEIALYPGAAWTSEILLSTICENTTVSSYCYGDQAGLFDPAQSSTYDDSSIMLAPNGGWSNILYGYTNAVPIYAEAKRALDSIDIGGSVVPSADLITISQGYQIYPEGNEYPLQVGVLSLGSPEINQTFTTSGVPINGTFVTSHLYETGTIPSYSYGMHIGSAALNIPGSLYLGGYDRSRVIGEVSSQPVDGGACPIQLVDIDIGVAAGASPWNSSSMTGLLMQGNASMASGVKVNMDPTNPYIYLPHSSCDAVAAKLPVTYNSALGLYFWNTDSPLYTRIITSPSYLAFTFLKNGANTAHITIKVPFALLNLTLDAPLVSQPTPYFPCMGTDSDLALGRAFLQAAFMGVHWSKGRWFLAQAPGPDGSFIKDVANIDTGSTTIAGSGNSWEGTWENSWTPLASTNSTNTTVANSNGLSIGAKAGIGVGCAVAGLLIFAVAFWLFRRRRGHHEQLSHSDICGKETAQPSYEQMAPVEIADTKPDSFPELGHGRDRGYAQDSILSSQSGQTFTNSVGGQGIQQFPKHSNSDQQNVFELATR</sequence>
<evidence type="ECO:0000256" key="2">
    <source>
        <dbReference type="SAM" id="Phobius"/>
    </source>
</evidence>
<dbReference type="InterPro" id="IPR033121">
    <property type="entry name" value="PEPTIDASE_A1"/>
</dbReference>
<keyword evidence="2" id="KW-1133">Transmembrane helix</keyword>
<keyword evidence="3" id="KW-0732">Signal</keyword>
<feature type="chain" id="PRO_5043646893" evidence="3">
    <location>
        <begin position="23"/>
        <end position="594"/>
    </location>
</feature>
<keyword evidence="2" id="KW-0812">Transmembrane</keyword>
<organism evidence="4 5">
    <name type="scientific">Aspergillus terreus</name>
    <dbReference type="NCBI Taxonomy" id="33178"/>
    <lineage>
        <taxon>Eukaryota</taxon>
        <taxon>Fungi</taxon>
        <taxon>Dikarya</taxon>
        <taxon>Ascomycota</taxon>
        <taxon>Pezizomycotina</taxon>
        <taxon>Eurotiomycetes</taxon>
        <taxon>Eurotiomycetidae</taxon>
        <taxon>Eurotiales</taxon>
        <taxon>Aspergillaceae</taxon>
        <taxon>Aspergillus</taxon>
        <taxon>Aspergillus subgen. Circumdati</taxon>
    </lineage>
</organism>
<dbReference type="PROSITE" id="PS51767">
    <property type="entry name" value="PEPTIDASE_A1"/>
    <property type="match status" value="1"/>
</dbReference>
<evidence type="ECO:0000313" key="4">
    <source>
        <dbReference type="EMBL" id="GFF19290.1"/>
    </source>
</evidence>
<comment type="caution">
    <text evidence="4">The sequence shown here is derived from an EMBL/GenBank/DDBJ whole genome shotgun (WGS) entry which is preliminary data.</text>
</comment>
<feature type="signal peptide" evidence="3">
    <location>
        <begin position="1"/>
        <end position="22"/>
    </location>
</feature>
<evidence type="ECO:0000256" key="3">
    <source>
        <dbReference type="SAM" id="SignalP"/>
    </source>
</evidence>
<keyword evidence="4" id="KW-0645">Protease</keyword>
<dbReference type="Proteomes" id="UP000452235">
    <property type="component" value="Unassembled WGS sequence"/>
</dbReference>
<evidence type="ECO:0000256" key="1">
    <source>
        <dbReference type="SAM" id="MobiDB-lite"/>
    </source>
</evidence>
<dbReference type="GO" id="GO:0006508">
    <property type="term" value="P:proteolysis"/>
    <property type="evidence" value="ECO:0007669"/>
    <property type="project" value="UniProtKB-KW"/>
</dbReference>